<evidence type="ECO:0000313" key="2">
    <source>
        <dbReference type="Proteomes" id="UP000789405"/>
    </source>
</evidence>
<comment type="caution">
    <text evidence="1">The sequence shown here is derived from an EMBL/GenBank/DDBJ whole genome shotgun (WGS) entry which is preliminary data.</text>
</comment>
<protein>
    <submittedName>
        <fullName evidence="1">5162_t:CDS:1</fullName>
    </submittedName>
</protein>
<accession>A0A9N9GU61</accession>
<dbReference type="AlphaFoldDB" id="A0A9N9GU61"/>
<name>A0A9N9GU61_9GLOM</name>
<dbReference type="OrthoDB" id="2441667at2759"/>
<organism evidence="1 2">
    <name type="scientific">Dentiscutata erythropus</name>
    <dbReference type="NCBI Taxonomy" id="1348616"/>
    <lineage>
        <taxon>Eukaryota</taxon>
        <taxon>Fungi</taxon>
        <taxon>Fungi incertae sedis</taxon>
        <taxon>Mucoromycota</taxon>
        <taxon>Glomeromycotina</taxon>
        <taxon>Glomeromycetes</taxon>
        <taxon>Diversisporales</taxon>
        <taxon>Gigasporaceae</taxon>
        <taxon>Dentiscutata</taxon>
    </lineage>
</organism>
<gene>
    <name evidence="1" type="ORF">DERYTH_LOCUS8872</name>
</gene>
<reference evidence="1" key="1">
    <citation type="submission" date="2021-06" db="EMBL/GenBank/DDBJ databases">
        <authorList>
            <person name="Kallberg Y."/>
            <person name="Tangrot J."/>
            <person name="Rosling A."/>
        </authorList>
    </citation>
    <scope>NUCLEOTIDE SEQUENCE</scope>
    <source>
        <strain evidence="1">MA453B</strain>
    </source>
</reference>
<sequence>MLKAIGCTEIMPFNKDQSEVTFWSRSHNSEIDKTNLELLYKQGFLNLIPSNFKNHTLTFWECFCQTLDKNKRGFNETSVSYLQPNRDRGTRSNTLSGNSNWFEWQWPIDEDLEEKLQKHEINKPTSHNSTPTTPISNWYIPPPNPAHIDNIFSLRLGWALKENQKFGKKSARKQMSKKVRALLEGFFIAENANKSDRYNAQDIYRELLKCADEGEISTEEVPKLTTIQN</sequence>
<proteinExistence type="predicted"/>
<dbReference type="Proteomes" id="UP000789405">
    <property type="component" value="Unassembled WGS sequence"/>
</dbReference>
<dbReference type="EMBL" id="CAJVPY010004688">
    <property type="protein sequence ID" value="CAG8625593.1"/>
    <property type="molecule type" value="Genomic_DNA"/>
</dbReference>
<keyword evidence="2" id="KW-1185">Reference proteome</keyword>
<evidence type="ECO:0000313" key="1">
    <source>
        <dbReference type="EMBL" id="CAG8625593.1"/>
    </source>
</evidence>